<dbReference type="Gene3D" id="1.10.167.10">
    <property type="entry name" value="Regulator of G-protein Signalling 4, domain 2"/>
    <property type="match status" value="1"/>
</dbReference>
<proteinExistence type="predicted"/>
<feature type="transmembrane region" description="Helical" evidence="2">
    <location>
        <begin position="359"/>
        <end position="381"/>
    </location>
</feature>
<protein>
    <recommendedName>
        <fullName evidence="3">RGS domain-containing protein</fullName>
    </recommendedName>
</protein>
<keyword evidence="2" id="KW-1133">Transmembrane helix</keyword>
<evidence type="ECO:0000259" key="3">
    <source>
        <dbReference type="Pfam" id="PF00615"/>
    </source>
</evidence>
<dbReference type="InterPro" id="IPR016137">
    <property type="entry name" value="RGS"/>
</dbReference>
<reference evidence="4 5" key="1">
    <citation type="submission" date="2023-08" db="EMBL/GenBank/DDBJ databases">
        <authorList>
            <person name="Palmer J.M."/>
        </authorList>
    </citation>
    <scope>NUCLEOTIDE SEQUENCE [LARGE SCALE GENOMIC DNA]</scope>
    <source>
        <strain evidence="4 5">TWF481</strain>
    </source>
</reference>
<comment type="caution">
    <text evidence="4">The sequence shown here is derived from an EMBL/GenBank/DDBJ whole genome shotgun (WGS) entry which is preliminary data.</text>
</comment>
<gene>
    <name evidence="4" type="ORF">TWF481_007770</name>
</gene>
<dbReference type="InterPro" id="IPR044926">
    <property type="entry name" value="RGS_subdomain_2"/>
</dbReference>
<dbReference type="InterPro" id="IPR036305">
    <property type="entry name" value="RGS_sf"/>
</dbReference>
<keyword evidence="5" id="KW-1185">Reference proteome</keyword>
<dbReference type="Proteomes" id="UP001370758">
    <property type="component" value="Unassembled WGS sequence"/>
</dbReference>
<feature type="transmembrane region" description="Helical" evidence="2">
    <location>
        <begin position="222"/>
        <end position="240"/>
    </location>
</feature>
<dbReference type="AlphaFoldDB" id="A0AAV9WDG0"/>
<feature type="compositionally biased region" description="Polar residues" evidence="1">
    <location>
        <begin position="23"/>
        <end position="41"/>
    </location>
</feature>
<feature type="region of interest" description="Disordered" evidence="1">
    <location>
        <begin position="23"/>
        <end position="42"/>
    </location>
</feature>
<organism evidence="4 5">
    <name type="scientific">Arthrobotrys musiformis</name>
    <dbReference type="NCBI Taxonomy" id="47236"/>
    <lineage>
        <taxon>Eukaryota</taxon>
        <taxon>Fungi</taxon>
        <taxon>Dikarya</taxon>
        <taxon>Ascomycota</taxon>
        <taxon>Pezizomycotina</taxon>
        <taxon>Orbiliomycetes</taxon>
        <taxon>Orbiliales</taxon>
        <taxon>Orbiliaceae</taxon>
        <taxon>Arthrobotrys</taxon>
    </lineage>
</organism>
<dbReference type="Pfam" id="PF00615">
    <property type="entry name" value="RGS"/>
    <property type="match status" value="1"/>
</dbReference>
<evidence type="ECO:0000313" key="5">
    <source>
        <dbReference type="Proteomes" id="UP001370758"/>
    </source>
</evidence>
<name>A0AAV9WDG0_9PEZI</name>
<dbReference type="SUPFAM" id="SSF48097">
    <property type="entry name" value="Regulator of G-protein signaling, RGS"/>
    <property type="match status" value="1"/>
</dbReference>
<accession>A0AAV9WDG0</accession>
<dbReference type="PANTHER" id="PTHR39466">
    <property type="entry name" value="RGS DOMAIN-CONTAINING PROTEIN"/>
    <property type="match status" value="1"/>
</dbReference>
<feature type="domain" description="RGS" evidence="3">
    <location>
        <begin position="80"/>
        <end position="206"/>
    </location>
</feature>
<sequence length="388" mass="43876">MWAALKEFLSYQRPEKVGALSLKSKTSDTAGPSGASDSGIQDSGIPEKLSFSKVINRETCFPCRLDDFMNYLTYVERNSENLRFYLWLLKYIEKFAALRESEKSLSPMWESPFLKDRMRLRIDIEGLEEEKTVEIDTSKQPFRAEVDRISQMFLAPLSPFELNLSGRDRKEVLTALSTTTHPSAFKSVLPQVETSLRQQSHPNFVRYALSTANHGRVAAMRWGGFILTLVAIALAVGLSLGKVPKIVRVMVPTSAFFFGVCSFLDGQRSVCLVLWSLGLRDRFAWEKDTDYMCDNQVVECDLEKASTISFDIFDGPIPRDEDREAIISKFEKRNVISHVLFGWSTLGGIDPEVRRVQRLIVMQNIGISLAFTIVLGVILLVTPQGNMY</sequence>
<evidence type="ECO:0000256" key="2">
    <source>
        <dbReference type="SAM" id="Phobius"/>
    </source>
</evidence>
<keyword evidence="2" id="KW-0812">Transmembrane</keyword>
<evidence type="ECO:0000313" key="4">
    <source>
        <dbReference type="EMBL" id="KAK6505880.1"/>
    </source>
</evidence>
<dbReference type="EMBL" id="JAVHJL010000004">
    <property type="protein sequence ID" value="KAK6505880.1"/>
    <property type="molecule type" value="Genomic_DNA"/>
</dbReference>
<evidence type="ECO:0000256" key="1">
    <source>
        <dbReference type="SAM" id="MobiDB-lite"/>
    </source>
</evidence>
<keyword evidence="2" id="KW-0472">Membrane</keyword>
<dbReference type="PANTHER" id="PTHR39466:SF1">
    <property type="entry name" value="RGS DOMAIN-CONTAINING PROTEIN"/>
    <property type="match status" value="1"/>
</dbReference>